<feature type="region of interest" description="Disordered" evidence="1">
    <location>
        <begin position="1"/>
        <end position="27"/>
    </location>
</feature>
<keyword evidence="3" id="KW-1185">Reference proteome</keyword>
<dbReference type="InterPro" id="IPR010921">
    <property type="entry name" value="Trp_repressor/repl_initiator"/>
</dbReference>
<gene>
    <name evidence="2" type="ORF">FHS83_003065</name>
</gene>
<evidence type="ECO:0000313" key="2">
    <source>
        <dbReference type="EMBL" id="NIK89747.1"/>
    </source>
</evidence>
<dbReference type="Pfam" id="PF06627">
    <property type="entry name" value="DUF1153"/>
    <property type="match status" value="1"/>
</dbReference>
<protein>
    <recommendedName>
        <fullName evidence="4">DUF1153 domain-containing protein</fullName>
    </recommendedName>
</protein>
<evidence type="ECO:0000313" key="3">
    <source>
        <dbReference type="Proteomes" id="UP000570514"/>
    </source>
</evidence>
<dbReference type="EMBL" id="JAASRM010000001">
    <property type="protein sequence ID" value="NIK89747.1"/>
    <property type="molecule type" value="Genomic_DNA"/>
</dbReference>
<dbReference type="Proteomes" id="UP000570514">
    <property type="component" value="Unassembled WGS sequence"/>
</dbReference>
<dbReference type="SUPFAM" id="SSF48295">
    <property type="entry name" value="TrpR-like"/>
    <property type="match status" value="1"/>
</dbReference>
<dbReference type="RefSeq" id="WP_167083808.1">
    <property type="nucleotide sequence ID" value="NZ_BAAADC010000001.1"/>
</dbReference>
<reference evidence="2 3" key="1">
    <citation type="submission" date="2020-03" db="EMBL/GenBank/DDBJ databases">
        <title>Genomic Encyclopedia of Type Strains, Phase IV (KMG-IV): sequencing the most valuable type-strain genomes for metagenomic binning, comparative biology and taxonomic classification.</title>
        <authorList>
            <person name="Goeker M."/>
        </authorList>
    </citation>
    <scope>NUCLEOTIDE SEQUENCE [LARGE SCALE GENOMIC DNA]</scope>
    <source>
        <strain evidence="2 3">DSM 19867</strain>
    </source>
</reference>
<dbReference type="InterPro" id="IPR009534">
    <property type="entry name" value="DUF1153"/>
</dbReference>
<dbReference type="AlphaFoldDB" id="A0A846N3R5"/>
<sequence length="91" mass="10522">MDREKKLQVRSIPRREHPPLSLGDLPPADTRRWGIQKKAAIVLAVRGGLLSLEEACLRYSLSLEEFGAWQRQMERFGVQGLRATWAQMYRT</sequence>
<proteinExistence type="predicted"/>
<dbReference type="Gene3D" id="1.10.10.10">
    <property type="entry name" value="Winged helix-like DNA-binding domain superfamily/Winged helix DNA-binding domain"/>
    <property type="match status" value="1"/>
</dbReference>
<name>A0A846N3R5_9PROT</name>
<accession>A0A846N3R5</accession>
<comment type="caution">
    <text evidence="2">The sequence shown here is derived from an EMBL/GenBank/DDBJ whole genome shotgun (WGS) entry which is preliminary data.</text>
</comment>
<dbReference type="InterPro" id="IPR036388">
    <property type="entry name" value="WH-like_DNA-bd_sf"/>
</dbReference>
<organism evidence="2 3">
    <name type="scientific">Rhizomicrobium palustre</name>
    <dbReference type="NCBI Taxonomy" id="189966"/>
    <lineage>
        <taxon>Bacteria</taxon>
        <taxon>Pseudomonadati</taxon>
        <taxon>Pseudomonadota</taxon>
        <taxon>Alphaproteobacteria</taxon>
        <taxon>Micropepsales</taxon>
        <taxon>Micropepsaceae</taxon>
        <taxon>Rhizomicrobium</taxon>
    </lineage>
</organism>
<dbReference type="GO" id="GO:0043565">
    <property type="term" value="F:sequence-specific DNA binding"/>
    <property type="evidence" value="ECO:0007669"/>
    <property type="project" value="InterPro"/>
</dbReference>
<feature type="compositionally biased region" description="Basic and acidic residues" evidence="1">
    <location>
        <begin position="1"/>
        <end position="18"/>
    </location>
</feature>
<evidence type="ECO:0000256" key="1">
    <source>
        <dbReference type="SAM" id="MobiDB-lite"/>
    </source>
</evidence>
<evidence type="ECO:0008006" key="4">
    <source>
        <dbReference type="Google" id="ProtNLM"/>
    </source>
</evidence>